<dbReference type="AlphaFoldDB" id="A0A8S4NCE6"/>
<evidence type="ECO:0000313" key="2">
    <source>
        <dbReference type="Proteomes" id="UP000749559"/>
    </source>
</evidence>
<name>A0A8S4NCE6_OWEFU</name>
<dbReference type="EMBL" id="CAIIXF020000003">
    <property type="protein sequence ID" value="CAH1778489.1"/>
    <property type="molecule type" value="Genomic_DNA"/>
</dbReference>
<gene>
    <name evidence="1" type="ORF">OFUS_LOCUS5398</name>
</gene>
<dbReference type="Proteomes" id="UP000749559">
    <property type="component" value="Unassembled WGS sequence"/>
</dbReference>
<evidence type="ECO:0000313" key="1">
    <source>
        <dbReference type="EMBL" id="CAH1778489.1"/>
    </source>
</evidence>
<reference evidence="1" key="1">
    <citation type="submission" date="2022-03" db="EMBL/GenBank/DDBJ databases">
        <authorList>
            <person name="Martin C."/>
        </authorList>
    </citation>
    <scope>NUCLEOTIDE SEQUENCE</scope>
</reference>
<sequence length="104" mass="12748">IDTAVIWHYKIKYFNLIVHYKIHLHFRWSEMKDGRKTTDQLCQAVEMEEAFEKAKHRIEECEVTYRYSFLKLAKYVWMHEILIISYHFYKLPVTTFILQISTSI</sequence>
<proteinExistence type="predicted"/>
<feature type="non-terminal residue" evidence="1">
    <location>
        <position position="1"/>
    </location>
</feature>
<protein>
    <submittedName>
        <fullName evidence="1">Uncharacterized protein</fullName>
    </submittedName>
</protein>
<accession>A0A8S4NCE6</accession>
<organism evidence="1 2">
    <name type="scientific">Owenia fusiformis</name>
    <name type="common">Polychaete worm</name>
    <dbReference type="NCBI Taxonomy" id="6347"/>
    <lineage>
        <taxon>Eukaryota</taxon>
        <taxon>Metazoa</taxon>
        <taxon>Spiralia</taxon>
        <taxon>Lophotrochozoa</taxon>
        <taxon>Annelida</taxon>
        <taxon>Polychaeta</taxon>
        <taxon>Sedentaria</taxon>
        <taxon>Canalipalpata</taxon>
        <taxon>Sabellida</taxon>
        <taxon>Oweniida</taxon>
        <taxon>Oweniidae</taxon>
        <taxon>Owenia</taxon>
    </lineage>
</organism>
<keyword evidence="2" id="KW-1185">Reference proteome</keyword>
<comment type="caution">
    <text evidence="1">The sequence shown here is derived from an EMBL/GenBank/DDBJ whole genome shotgun (WGS) entry which is preliminary data.</text>
</comment>